<dbReference type="GO" id="GO:0008270">
    <property type="term" value="F:zinc ion binding"/>
    <property type="evidence" value="ECO:0007669"/>
    <property type="project" value="InterPro"/>
</dbReference>
<accession>A0A9P5UE19</accession>
<evidence type="ECO:0000256" key="3">
    <source>
        <dbReference type="ARBA" id="ARBA00022723"/>
    </source>
</evidence>
<comment type="cofactor">
    <cofactor evidence="1">
        <name>Zn(2+)</name>
        <dbReference type="ChEBI" id="CHEBI:29105"/>
    </cofactor>
</comment>
<dbReference type="GO" id="GO:0009165">
    <property type="term" value="P:nucleotide biosynthetic process"/>
    <property type="evidence" value="ECO:0007669"/>
    <property type="project" value="UniProtKB-KW"/>
</dbReference>
<organism evidence="11 12">
    <name type="scientific">Rhodocollybia butyracea</name>
    <dbReference type="NCBI Taxonomy" id="206335"/>
    <lineage>
        <taxon>Eukaryota</taxon>
        <taxon>Fungi</taxon>
        <taxon>Dikarya</taxon>
        <taxon>Basidiomycota</taxon>
        <taxon>Agaricomycotina</taxon>
        <taxon>Agaricomycetes</taxon>
        <taxon>Agaricomycetidae</taxon>
        <taxon>Agaricales</taxon>
        <taxon>Marasmiineae</taxon>
        <taxon>Omphalotaceae</taxon>
        <taxon>Rhodocollybia</taxon>
    </lineage>
</organism>
<evidence type="ECO:0000256" key="9">
    <source>
        <dbReference type="ARBA" id="ARBA00071582"/>
    </source>
</evidence>
<reference evidence="11" key="1">
    <citation type="submission" date="2020-11" db="EMBL/GenBank/DDBJ databases">
        <authorList>
            <consortium name="DOE Joint Genome Institute"/>
            <person name="Ahrendt S."/>
            <person name="Riley R."/>
            <person name="Andreopoulos W."/>
            <person name="Labutti K."/>
            <person name="Pangilinan J."/>
            <person name="Ruiz-Duenas F.J."/>
            <person name="Barrasa J.M."/>
            <person name="Sanchez-Garcia M."/>
            <person name="Camarero S."/>
            <person name="Miyauchi S."/>
            <person name="Serrano A."/>
            <person name="Linde D."/>
            <person name="Babiker R."/>
            <person name="Drula E."/>
            <person name="Ayuso-Fernandez I."/>
            <person name="Pacheco R."/>
            <person name="Padilla G."/>
            <person name="Ferreira P."/>
            <person name="Barriuso J."/>
            <person name="Kellner H."/>
            <person name="Castanera R."/>
            <person name="Alfaro M."/>
            <person name="Ramirez L."/>
            <person name="Pisabarro A.G."/>
            <person name="Kuo A."/>
            <person name="Tritt A."/>
            <person name="Lipzen A."/>
            <person name="He G."/>
            <person name="Yan M."/>
            <person name="Ng V."/>
            <person name="Cullen D."/>
            <person name="Martin F."/>
            <person name="Rosso M.-N."/>
            <person name="Henrissat B."/>
            <person name="Hibbett D."/>
            <person name="Martinez A.T."/>
            <person name="Grigoriev I.V."/>
        </authorList>
    </citation>
    <scope>NUCLEOTIDE SEQUENCE</scope>
    <source>
        <strain evidence="11">AH 40177</strain>
    </source>
</reference>
<proteinExistence type="inferred from homology"/>
<evidence type="ECO:0000313" key="11">
    <source>
        <dbReference type="EMBL" id="KAF9074823.1"/>
    </source>
</evidence>
<gene>
    <name evidence="11" type="ORF">BDP27DRAFT_1316029</name>
</gene>
<dbReference type="Gene3D" id="3.40.140.10">
    <property type="entry name" value="Cytidine Deaminase, domain 2"/>
    <property type="match status" value="1"/>
</dbReference>
<evidence type="ECO:0000256" key="2">
    <source>
        <dbReference type="ARBA" id="ARBA00006576"/>
    </source>
</evidence>
<feature type="domain" description="CMP/dCMP-type deaminase" evidence="10">
    <location>
        <begin position="219"/>
        <end position="357"/>
    </location>
</feature>
<dbReference type="GO" id="GO:0004132">
    <property type="term" value="F:dCMP deaminase activity"/>
    <property type="evidence" value="ECO:0007669"/>
    <property type="project" value="UniProtKB-EC"/>
</dbReference>
<keyword evidence="12" id="KW-1185">Reference proteome</keyword>
<comment type="similarity">
    <text evidence="2">Belongs to the cytidine and deoxycytidylate deaminase family.</text>
</comment>
<keyword evidence="5" id="KW-0378">Hydrolase</keyword>
<dbReference type="PANTHER" id="PTHR11086">
    <property type="entry name" value="DEOXYCYTIDYLATE DEAMINASE-RELATED"/>
    <property type="match status" value="1"/>
</dbReference>
<dbReference type="OrthoDB" id="6710946at2759"/>
<dbReference type="InterPro" id="IPR035105">
    <property type="entry name" value="Deoxycytidylate_deaminase_dom"/>
</dbReference>
<protein>
    <recommendedName>
        <fullName evidence="9">Deoxycytidylate deaminase</fullName>
        <ecNumber evidence="7">3.5.4.12</ecNumber>
    </recommendedName>
    <alternativeName>
        <fullName evidence="8">dCMP deaminase</fullName>
    </alternativeName>
</protein>
<dbReference type="AlphaFoldDB" id="A0A9P5UE19"/>
<keyword evidence="3" id="KW-0479">Metal-binding</keyword>
<keyword evidence="4" id="KW-0545">Nucleotide biosynthesis</keyword>
<dbReference type="InterPro" id="IPR002125">
    <property type="entry name" value="CMP_dCMP_dom"/>
</dbReference>
<evidence type="ECO:0000256" key="1">
    <source>
        <dbReference type="ARBA" id="ARBA00001947"/>
    </source>
</evidence>
<dbReference type="InterPro" id="IPR015517">
    <property type="entry name" value="dCMP_deaminase-rel"/>
</dbReference>
<evidence type="ECO:0000256" key="6">
    <source>
        <dbReference type="ARBA" id="ARBA00022833"/>
    </source>
</evidence>
<dbReference type="PROSITE" id="PS00903">
    <property type="entry name" value="CYT_DCMP_DEAMINASES_1"/>
    <property type="match status" value="1"/>
</dbReference>
<dbReference type="Pfam" id="PF00383">
    <property type="entry name" value="dCMP_cyt_deam_1"/>
    <property type="match status" value="1"/>
</dbReference>
<dbReference type="InterPro" id="IPR016193">
    <property type="entry name" value="Cytidine_deaminase-like"/>
</dbReference>
<evidence type="ECO:0000256" key="7">
    <source>
        <dbReference type="ARBA" id="ARBA00038938"/>
    </source>
</evidence>
<dbReference type="PROSITE" id="PS51747">
    <property type="entry name" value="CYT_DCMP_DEAMINASES_2"/>
    <property type="match status" value="1"/>
</dbReference>
<dbReference type="FunFam" id="3.40.140.10:FF:000035">
    <property type="entry name" value="dCMP deaminase"/>
    <property type="match status" value="1"/>
</dbReference>
<dbReference type="InterPro" id="IPR016192">
    <property type="entry name" value="APOBEC/CMP_deaminase_Zn-bd"/>
</dbReference>
<name>A0A9P5UE19_9AGAR</name>
<dbReference type="CDD" id="cd01286">
    <property type="entry name" value="deoxycytidylate_deaminase"/>
    <property type="match status" value="1"/>
</dbReference>
<dbReference type="PANTHER" id="PTHR11086:SF18">
    <property type="entry name" value="DEOXYCYTIDYLATE DEAMINASE"/>
    <property type="match status" value="1"/>
</dbReference>
<evidence type="ECO:0000256" key="4">
    <source>
        <dbReference type="ARBA" id="ARBA00022727"/>
    </source>
</evidence>
<keyword evidence="6" id="KW-0862">Zinc</keyword>
<evidence type="ECO:0000256" key="8">
    <source>
        <dbReference type="ARBA" id="ARBA00041763"/>
    </source>
</evidence>
<sequence>MFIAIIGTRSCGCSTLENYLVASKGFTVIRLELSKLSNPEYSPFIQSNHRQNNGVKKAAKHLSFLTFTDATPLQSPLPFSEDGNTVTSSFDSNRIVPSLSFSTPEEILDYVTCNWRSNFVTTDLGNREVLETFIKRPFFLLLSLDAPLTDRYRRSHSNLSFQSFVAEDDERRFGRGSSSLHEMTDWINLRVVNDHPTISAFHAHIECLDLLNPVHLRPDWDTYFMTLASLASQRSNCMKRRVGAILVRDKRIVSTGYNGTPRGVRNCNEGGCARCNEGAKSESDNDECLCLHAEENALLEAGRERVGKGSVLYCNTCPCLKCTVKIIQTGVECVIYNLSYKVDAASAKLFAEAGVQLRRFDPARPRLSVLPKLLQDDSYDTSTIDMNASDEDNDSLLIGR</sequence>
<dbReference type="Proteomes" id="UP000772434">
    <property type="component" value="Unassembled WGS sequence"/>
</dbReference>
<evidence type="ECO:0000256" key="5">
    <source>
        <dbReference type="ARBA" id="ARBA00022801"/>
    </source>
</evidence>
<evidence type="ECO:0000259" key="10">
    <source>
        <dbReference type="PROSITE" id="PS51747"/>
    </source>
</evidence>
<dbReference type="SUPFAM" id="SSF53927">
    <property type="entry name" value="Cytidine deaminase-like"/>
    <property type="match status" value="1"/>
</dbReference>
<dbReference type="GO" id="GO:0005737">
    <property type="term" value="C:cytoplasm"/>
    <property type="evidence" value="ECO:0007669"/>
    <property type="project" value="TreeGrafter"/>
</dbReference>
<comment type="caution">
    <text evidence="11">The sequence shown here is derived from an EMBL/GenBank/DDBJ whole genome shotgun (WGS) entry which is preliminary data.</text>
</comment>
<dbReference type="EC" id="3.5.4.12" evidence="7"/>
<evidence type="ECO:0000313" key="12">
    <source>
        <dbReference type="Proteomes" id="UP000772434"/>
    </source>
</evidence>
<dbReference type="EMBL" id="JADNRY010000011">
    <property type="protein sequence ID" value="KAF9074823.1"/>
    <property type="molecule type" value="Genomic_DNA"/>
</dbReference>